<evidence type="ECO:0000256" key="3">
    <source>
        <dbReference type="ARBA" id="ARBA00022664"/>
    </source>
</evidence>
<keyword evidence="5 7" id="KW-0539">Nucleus</keyword>
<comment type="caution">
    <text evidence="10">The sequence shown here is derived from an EMBL/GenBank/DDBJ whole genome shotgun (WGS) entry which is preliminary data.</text>
</comment>
<comment type="similarity">
    <text evidence="2 7">Belongs to the RRM NCBP2 family.</text>
</comment>
<dbReference type="GO" id="GO:0000339">
    <property type="term" value="F:RNA cap binding"/>
    <property type="evidence" value="ECO:0007669"/>
    <property type="project" value="InterPro"/>
</dbReference>
<name>W7U9W7_9STRA</name>
<evidence type="ECO:0000313" key="11">
    <source>
        <dbReference type="Proteomes" id="UP000019335"/>
    </source>
</evidence>
<keyword evidence="3 7" id="KW-0507">mRNA processing</keyword>
<comment type="subcellular location">
    <subcellularLocation>
        <location evidence="1 7">Nucleus</location>
    </subcellularLocation>
</comment>
<keyword evidence="4 7" id="KW-0508">mRNA splicing</keyword>
<keyword evidence="8" id="KW-1133">Transmembrane helix</keyword>
<keyword evidence="11" id="KW-1185">Reference proteome</keyword>
<dbReference type="InterPro" id="IPR027157">
    <property type="entry name" value="NCBP2"/>
</dbReference>
<dbReference type="AlphaFoldDB" id="W7U9W7"/>
<evidence type="ECO:0000256" key="1">
    <source>
        <dbReference type="ARBA" id="ARBA00004123"/>
    </source>
</evidence>
<feature type="domain" description="RRM" evidence="9">
    <location>
        <begin position="58"/>
        <end position="106"/>
    </location>
</feature>
<dbReference type="InterPro" id="IPR035979">
    <property type="entry name" value="RBD_domain_sf"/>
</dbReference>
<evidence type="ECO:0000256" key="7">
    <source>
        <dbReference type="RuleBase" id="RU364036"/>
    </source>
</evidence>
<dbReference type="GO" id="GO:0005846">
    <property type="term" value="C:nuclear cap binding complex"/>
    <property type="evidence" value="ECO:0007669"/>
    <property type="project" value="InterPro"/>
</dbReference>
<evidence type="ECO:0000256" key="6">
    <source>
        <dbReference type="PROSITE-ProRule" id="PRU00176"/>
    </source>
</evidence>
<keyword evidence="6 7" id="KW-0694">RNA-binding</keyword>
<dbReference type="EMBL" id="AZIL01000117">
    <property type="protein sequence ID" value="EWM29744.1"/>
    <property type="molecule type" value="Genomic_DNA"/>
</dbReference>
<dbReference type="SUPFAM" id="SSF54928">
    <property type="entry name" value="RNA-binding domain, RBD"/>
    <property type="match status" value="1"/>
</dbReference>
<evidence type="ECO:0000256" key="5">
    <source>
        <dbReference type="ARBA" id="ARBA00023242"/>
    </source>
</evidence>
<reference evidence="10 11" key="1">
    <citation type="journal article" date="2014" name="Mol. Plant">
        <title>Chromosome Scale Genome Assembly and Transcriptome Profiling of Nannochloropsis gaditana in Nitrogen Depletion.</title>
        <authorList>
            <person name="Corteggiani Carpinelli E."/>
            <person name="Telatin A."/>
            <person name="Vitulo N."/>
            <person name="Forcato C."/>
            <person name="D'Angelo M."/>
            <person name="Schiavon R."/>
            <person name="Vezzi A."/>
            <person name="Giacometti G.M."/>
            <person name="Morosinotto T."/>
            <person name="Valle G."/>
        </authorList>
    </citation>
    <scope>NUCLEOTIDE SEQUENCE [LARGE SCALE GENOMIC DNA]</scope>
    <source>
        <strain evidence="10 11">B-31</strain>
    </source>
</reference>
<sequence length="123" mass="14610">MRVERGYQSGCVFINYCRFLKAIVMAELFDTDPQPLVYWDRKQFTHFQDQIKSLRGTKVVYIGNLSFQTTEPQIYQAFSKIGIIKRVIMGLNRFTKEPCGFCFIEWVAFFIFFFELGILLSRY</sequence>
<evidence type="ECO:0000256" key="4">
    <source>
        <dbReference type="ARBA" id="ARBA00023187"/>
    </source>
</evidence>
<evidence type="ECO:0000256" key="2">
    <source>
        <dbReference type="ARBA" id="ARBA00010725"/>
    </source>
</evidence>
<dbReference type="GO" id="GO:0045292">
    <property type="term" value="P:mRNA cis splicing, via spliceosome"/>
    <property type="evidence" value="ECO:0007669"/>
    <property type="project" value="InterPro"/>
</dbReference>
<dbReference type="Proteomes" id="UP000019335">
    <property type="component" value="Chromosome 2"/>
</dbReference>
<evidence type="ECO:0000259" key="9">
    <source>
        <dbReference type="PROSITE" id="PS50102"/>
    </source>
</evidence>
<evidence type="ECO:0000313" key="10">
    <source>
        <dbReference type="EMBL" id="EWM29744.1"/>
    </source>
</evidence>
<organism evidence="10 11">
    <name type="scientific">Nannochloropsis gaditana</name>
    <dbReference type="NCBI Taxonomy" id="72520"/>
    <lineage>
        <taxon>Eukaryota</taxon>
        <taxon>Sar</taxon>
        <taxon>Stramenopiles</taxon>
        <taxon>Ochrophyta</taxon>
        <taxon>Eustigmatophyceae</taxon>
        <taxon>Eustigmatales</taxon>
        <taxon>Monodopsidaceae</taxon>
        <taxon>Nannochloropsis</taxon>
    </lineage>
</organism>
<dbReference type="SMART" id="SM00360">
    <property type="entry name" value="RRM"/>
    <property type="match status" value="1"/>
</dbReference>
<keyword evidence="8" id="KW-0472">Membrane</keyword>
<dbReference type="PROSITE" id="PS50102">
    <property type="entry name" value="RRM"/>
    <property type="match status" value="1"/>
</dbReference>
<dbReference type="PANTHER" id="PTHR18847">
    <property type="entry name" value="20 KD NUCLEAR CAP BINDING PROTEIN"/>
    <property type="match status" value="1"/>
</dbReference>
<dbReference type="GO" id="GO:0005634">
    <property type="term" value="C:nucleus"/>
    <property type="evidence" value="ECO:0007669"/>
    <property type="project" value="UniProtKB-SubCell"/>
</dbReference>
<dbReference type="InterPro" id="IPR000504">
    <property type="entry name" value="RRM_dom"/>
</dbReference>
<evidence type="ECO:0000256" key="8">
    <source>
        <dbReference type="SAM" id="Phobius"/>
    </source>
</evidence>
<dbReference type="OrthoDB" id="201398at2759"/>
<keyword evidence="8" id="KW-0812">Transmembrane</keyword>
<accession>W7U9W7</accession>
<dbReference type="PANTHER" id="PTHR18847:SF0">
    <property type="entry name" value="NUCLEAR CAP-BINDING PROTEIN SUBUNIT 2"/>
    <property type="match status" value="1"/>
</dbReference>
<protein>
    <recommendedName>
        <fullName evidence="7">Nuclear cap-binding protein subunit 2</fullName>
    </recommendedName>
    <alternativeName>
        <fullName evidence="7">20 kDa nuclear cap-binding protein</fullName>
    </alternativeName>
</protein>
<feature type="transmembrane region" description="Helical" evidence="8">
    <location>
        <begin position="99"/>
        <end position="120"/>
    </location>
</feature>
<dbReference type="Pfam" id="PF00076">
    <property type="entry name" value="RRM_1"/>
    <property type="match status" value="1"/>
</dbReference>
<dbReference type="Gene3D" id="3.30.70.330">
    <property type="match status" value="1"/>
</dbReference>
<dbReference type="InterPro" id="IPR012677">
    <property type="entry name" value="Nucleotide-bd_a/b_plait_sf"/>
</dbReference>
<gene>
    <name evidence="10" type="ORF">Naga_100022g67</name>
</gene>
<proteinExistence type="inferred from homology"/>